<gene>
    <name evidence="1" type="ORF">B7463_g1754</name>
</gene>
<sequence length="93" mass="10688">MIETWAIFWGEAKEDVRAPASSSVIISRTSAVSTNTCPNTTMVSRNFFDFHSARPNWIVRIDLMSTLQEIGEGYSRPWRLKQQLDQRPEKDPS</sequence>
<organism evidence="1 2">
    <name type="scientific">Scytalidium lignicola</name>
    <name type="common">Hyphomycete</name>
    <dbReference type="NCBI Taxonomy" id="5539"/>
    <lineage>
        <taxon>Eukaryota</taxon>
        <taxon>Fungi</taxon>
        <taxon>Dikarya</taxon>
        <taxon>Ascomycota</taxon>
        <taxon>Pezizomycotina</taxon>
        <taxon>Leotiomycetes</taxon>
        <taxon>Leotiomycetes incertae sedis</taxon>
        <taxon>Scytalidium</taxon>
    </lineage>
</organism>
<keyword evidence="2" id="KW-1185">Reference proteome</keyword>
<reference evidence="1 2" key="1">
    <citation type="submission" date="2018-05" db="EMBL/GenBank/DDBJ databases">
        <title>Draft genome sequence of Scytalidium lignicola DSM 105466, a ubiquitous saprotrophic fungus.</title>
        <authorList>
            <person name="Buettner E."/>
            <person name="Gebauer A.M."/>
            <person name="Hofrichter M."/>
            <person name="Liers C."/>
            <person name="Kellner H."/>
        </authorList>
    </citation>
    <scope>NUCLEOTIDE SEQUENCE [LARGE SCALE GENOMIC DNA]</scope>
    <source>
        <strain evidence="1 2">DSM 105466</strain>
    </source>
</reference>
<evidence type="ECO:0000313" key="2">
    <source>
        <dbReference type="Proteomes" id="UP000258309"/>
    </source>
</evidence>
<dbReference type="AlphaFoldDB" id="A0A3E2HMJ5"/>
<evidence type="ECO:0000313" key="1">
    <source>
        <dbReference type="EMBL" id="RFU34606.1"/>
    </source>
</evidence>
<comment type="caution">
    <text evidence="1">The sequence shown here is derived from an EMBL/GenBank/DDBJ whole genome shotgun (WGS) entry which is preliminary data.</text>
</comment>
<feature type="non-terminal residue" evidence="1">
    <location>
        <position position="1"/>
    </location>
</feature>
<protein>
    <submittedName>
        <fullName evidence="1">Uncharacterized protein</fullName>
    </submittedName>
</protein>
<dbReference type="Proteomes" id="UP000258309">
    <property type="component" value="Unassembled WGS sequence"/>
</dbReference>
<accession>A0A3E2HMJ5</accession>
<proteinExistence type="predicted"/>
<dbReference type="EMBL" id="NCSJ02000018">
    <property type="protein sequence ID" value="RFU34606.1"/>
    <property type="molecule type" value="Genomic_DNA"/>
</dbReference>
<feature type="non-terminal residue" evidence="1">
    <location>
        <position position="93"/>
    </location>
</feature>
<name>A0A3E2HMJ5_SCYLI</name>